<dbReference type="Gene3D" id="3.90.1200.10">
    <property type="match status" value="1"/>
</dbReference>
<dbReference type="InterPro" id="IPR051678">
    <property type="entry name" value="AGP_Transferase"/>
</dbReference>
<comment type="caution">
    <text evidence="2">The sequence shown here is derived from an EMBL/GenBank/DDBJ whole genome shotgun (WGS) entry which is preliminary data.</text>
</comment>
<dbReference type="PANTHER" id="PTHR21310:SF51">
    <property type="entry name" value="AMINOGLYCOSIDE PHOSPHOTRANSFERASE DOMAIN-CONTAINING PROTEIN"/>
    <property type="match status" value="1"/>
</dbReference>
<reference evidence="2" key="1">
    <citation type="submission" date="2023-04" db="EMBL/GenBank/DDBJ databases">
        <title>Black Yeasts Isolated from many extreme environments.</title>
        <authorList>
            <person name="Coleine C."/>
            <person name="Stajich J.E."/>
            <person name="Selbmann L."/>
        </authorList>
    </citation>
    <scope>NUCLEOTIDE SEQUENCE</scope>
    <source>
        <strain evidence="2">CCFEE 5312</strain>
    </source>
</reference>
<dbReference type="InterPro" id="IPR002575">
    <property type="entry name" value="Aminoglycoside_PTrfase"/>
</dbReference>
<dbReference type="Proteomes" id="UP001271007">
    <property type="component" value="Unassembled WGS sequence"/>
</dbReference>
<feature type="domain" description="Aminoglycoside phosphotransferase" evidence="1">
    <location>
        <begin position="105"/>
        <end position="338"/>
    </location>
</feature>
<dbReference type="PANTHER" id="PTHR21310">
    <property type="entry name" value="AMINOGLYCOSIDE PHOSPHOTRANSFERASE-RELATED-RELATED"/>
    <property type="match status" value="1"/>
</dbReference>
<protein>
    <recommendedName>
        <fullName evidence="1">Aminoglycoside phosphotransferase domain-containing protein</fullName>
    </recommendedName>
</protein>
<evidence type="ECO:0000313" key="3">
    <source>
        <dbReference type="Proteomes" id="UP001271007"/>
    </source>
</evidence>
<accession>A0AAJ0DJ83</accession>
<sequence length="484" mass="54430">MAEEDVLVFGGERVGVDSRASSEQNSGVIFTTTLDYPGPEFGSENRDSFEYWGPTREVTEESLVALLDRHSMQIHGKERPGTWAYLERKSGTYSVAYILQFEGNTKVLVRIPASGWPRRWNKIDAETLRTTVQIMRLISEKTCVPVPRVFAYDAGMDNEIRAPFTLISYLGGQNGSTTWNSNKGTTPKELRRQNLLRTLAQAVSGLRDLRFPKGGSLWFAQDGDNDPVVVDRWTLRADGWIIPRVFKSIPAYTSVEGKIKDDIRRQVLKEGQPVSYEERNIAVLFKLMVRAFVKATELPQSGDNFVLVHPDFDIQNLITDETGRLTGIIDWDGACCEPLQIGWTRLPLWLHGDWYPHFQFPPAPGKHKAKDGPDALDEYRNDYARYLCNESDGAFETRFTTKSHIYRALMSSTTRGWTAGRFVENILEDVAPEPVRASWATSIGEHGFSPGEKQALEGVLLKYFAPVDPDKFVHAASPSATTAT</sequence>
<proteinExistence type="predicted"/>
<name>A0AAJ0DJ83_9PEZI</name>
<dbReference type="InterPro" id="IPR011009">
    <property type="entry name" value="Kinase-like_dom_sf"/>
</dbReference>
<dbReference type="EMBL" id="JAWDJX010000009">
    <property type="protein sequence ID" value="KAK3055144.1"/>
    <property type="molecule type" value="Genomic_DNA"/>
</dbReference>
<dbReference type="AlphaFoldDB" id="A0AAJ0DJ83"/>
<organism evidence="2 3">
    <name type="scientific">Extremus antarcticus</name>
    <dbReference type="NCBI Taxonomy" id="702011"/>
    <lineage>
        <taxon>Eukaryota</taxon>
        <taxon>Fungi</taxon>
        <taxon>Dikarya</taxon>
        <taxon>Ascomycota</taxon>
        <taxon>Pezizomycotina</taxon>
        <taxon>Dothideomycetes</taxon>
        <taxon>Dothideomycetidae</taxon>
        <taxon>Mycosphaerellales</taxon>
        <taxon>Extremaceae</taxon>
        <taxon>Extremus</taxon>
    </lineage>
</organism>
<gene>
    <name evidence="2" type="ORF">LTR09_003697</name>
</gene>
<evidence type="ECO:0000259" key="1">
    <source>
        <dbReference type="Pfam" id="PF01636"/>
    </source>
</evidence>
<keyword evidence="3" id="KW-1185">Reference proteome</keyword>
<dbReference type="Pfam" id="PF01636">
    <property type="entry name" value="APH"/>
    <property type="match status" value="1"/>
</dbReference>
<dbReference type="SUPFAM" id="SSF56112">
    <property type="entry name" value="Protein kinase-like (PK-like)"/>
    <property type="match status" value="1"/>
</dbReference>
<evidence type="ECO:0000313" key="2">
    <source>
        <dbReference type="EMBL" id="KAK3055144.1"/>
    </source>
</evidence>